<sequence length="411" mass="45104">MAAEQRIEAAVAAGEIPGVILLATDTTDKFHYAKTIGNASSKPGAERPMTLDTTFTIASCTKLITTIAALQCVERGQFGLDEDVSTVLGELQDLKVLQGFEEGTDKPILLPAKNRITLRHLLTHSSGIAYDFVDPSLRRWRMSLGQTPNINDTAPLLQRATLPLLFEPGEGFVYGFSLDWAGILVERLNHVSLEEYIQKNICQPLAIADFTFHLEKNEEVRSKLADFNLRAGGLTQFATAADPAGQISWIPSRVWPDRVAEDYGGWGAFTSGPSFLKILASILRDDGVLLRSETVEDIFTDQLSVASKEMLNATLSVVEINNYLGGTPLGLQKTWGLGGIMVMEDHATGQKAGTLRWGGLPNLTWWIDRKVGLCGLYASQLVPTGDPRSIHWVNCFIQDMCERLQASRAKI</sequence>
<reference evidence="4 5" key="1">
    <citation type="submission" date="2019-04" db="EMBL/GenBank/DDBJ databases">
        <title>Friends and foes A comparative genomics studyof 23 Aspergillus species from section Flavi.</title>
        <authorList>
            <consortium name="DOE Joint Genome Institute"/>
            <person name="Kjaerbolling I."/>
            <person name="Vesth T."/>
            <person name="Frisvad J.C."/>
            <person name="Nybo J.L."/>
            <person name="Theobald S."/>
            <person name="Kildgaard S."/>
            <person name="Isbrandt T."/>
            <person name="Kuo A."/>
            <person name="Sato A."/>
            <person name="Lyhne E.K."/>
            <person name="Kogle M.E."/>
            <person name="Wiebenga A."/>
            <person name="Kun R.S."/>
            <person name="Lubbers R.J."/>
            <person name="Makela M.R."/>
            <person name="Barry K."/>
            <person name="Chovatia M."/>
            <person name="Clum A."/>
            <person name="Daum C."/>
            <person name="Haridas S."/>
            <person name="He G."/>
            <person name="LaButti K."/>
            <person name="Lipzen A."/>
            <person name="Mondo S."/>
            <person name="Riley R."/>
            <person name="Salamov A."/>
            <person name="Simmons B.A."/>
            <person name="Magnuson J.K."/>
            <person name="Henrissat B."/>
            <person name="Mortensen U.H."/>
            <person name="Larsen T.O."/>
            <person name="Devries R.P."/>
            <person name="Grigoriev I.V."/>
            <person name="Machida M."/>
            <person name="Baker S.E."/>
            <person name="Andersen M.R."/>
        </authorList>
    </citation>
    <scope>NUCLEOTIDE SEQUENCE [LARGE SCALE GENOMIC DNA]</scope>
    <source>
        <strain evidence="4 5">IBT 29228</strain>
    </source>
</reference>
<dbReference type="Gene3D" id="3.40.710.10">
    <property type="entry name" value="DD-peptidase/beta-lactamase superfamily"/>
    <property type="match status" value="1"/>
</dbReference>
<comment type="similarity">
    <text evidence="1">Belongs to the class-A beta-lactamase family.</text>
</comment>
<dbReference type="GO" id="GO:0016787">
    <property type="term" value="F:hydrolase activity"/>
    <property type="evidence" value="ECO:0007669"/>
    <property type="project" value="UniProtKB-KW"/>
</dbReference>
<evidence type="ECO:0000313" key="4">
    <source>
        <dbReference type="EMBL" id="KAE8375401.1"/>
    </source>
</evidence>
<dbReference type="InterPro" id="IPR012338">
    <property type="entry name" value="Beta-lactam/transpept-like"/>
</dbReference>
<dbReference type="PANTHER" id="PTHR43283">
    <property type="entry name" value="BETA-LACTAMASE-RELATED"/>
    <property type="match status" value="1"/>
</dbReference>
<dbReference type="EMBL" id="ML736261">
    <property type="protein sequence ID" value="KAE8375401.1"/>
    <property type="molecule type" value="Genomic_DNA"/>
</dbReference>
<dbReference type="PANTHER" id="PTHR43283:SF17">
    <property type="entry name" value="(LOVD), PUTATIVE (AFU_ORTHOLOGUE AFUA_5G00920)-RELATED"/>
    <property type="match status" value="1"/>
</dbReference>
<dbReference type="InterPro" id="IPR050789">
    <property type="entry name" value="Diverse_Enzym_Activities"/>
</dbReference>
<dbReference type="Pfam" id="PF00144">
    <property type="entry name" value="Beta-lactamase"/>
    <property type="match status" value="1"/>
</dbReference>
<dbReference type="Proteomes" id="UP000326198">
    <property type="component" value="Unassembled WGS sequence"/>
</dbReference>
<evidence type="ECO:0000256" key="2">
    <source>
        <dbReference type="ARBA" id="ARBA00022801"/>
    </source>
</evidence>
<organism evidence="4 5">
    <name type="scientific">Aspergillus bertholletiae</name>
    <dbReference type="NCBI Taxonomy" id="1226010"/>
    <lineage>
        <taxon>Eukaryota</taxon>
        <taxon>Fungi</taxon>
        <taxon>Dikarya</taxon>
        <taxon>Ascomycota</taxon>
        <taxon>Pezizomycotina</taxon>
        <taxon>Eurotiomycetes</taxon>
        <taxon>Eurotiomycetidae</taxon>
        <taxon>Eurotiales</taxon>
        <taxon>Aspergillaceae</taxon>
        <taxon>Aspergillus</taxon>
        <taxon>Aspergillus subgen. Circumdati</taxon>
    </lineage>
</organism>
<evidence type="ECO:0000256" key="1">
    <source>
        <dbReference type="ARBA" id="ARBA00009009"/>
    </source>
</evidence>
<gene>
    <name evidence="4" type="ORF">BDV26DRAFT_14844</name>
</gene>
<name>A0A5N7B099_9EURO</name>
<keyword evidence="2" id="KW-0378">Hydrolase</keyword>
<evidence type="ECO:0000259" key="3">
    <source>
        <dbReference type="Pfam" id="PF00144"/>
    </source>
</evidence>
<dbReference type="InterPro" id="IPR001466">
    <property type="entry name" value="Beta-lactam-related"/>
</dbReference>
<keyword evidence="5" id="KW-1185">Reference proteome</keyword>
<proteinExistence type="inferred from homology"/>
<evidence type="ECO:0000313" key="5">
    <source>
        <dbReference type="Proteomes" id="UP000326198"/>
    </source>
</evidence>
<feature type="domain" description="Beta-lactamase-related" evidence="3">
    <location>
        <begin position="4"/>
        <end position="388"/>
    </location>
</feature>
<dbReference type="SUPFAM" id="SSF56601">
    <property type="entry name" value="beta-lactamase/transpeptidase-like"/>
    <property type="match status" value="1"/>
</dbReference>
<dbReference type="AlphaFoldDB" id="A0A5N7B099"/>
<protein>
    <submittedName>
        <fullName evidence="4">Beta-lactamase/transpeptidase-like protein</fullName>
    </submittedName>
</protein>
<accession>A0A5N7B099</accession>
<dbReference type="OrthoDB" id="428260at2759"/>